<evidence type="ECO:0000256" key="5">
    <source>
        <dbReference type="SAM" id="Phobius"/>
    </source>
</evidence>
<dbReference type="Proteomes" id="UP000077266">
    <property type="component" value="Unassembled WGS sequence"/>
</dbReference>
<feature type="transmembrane region" description="Helical" evidence="5">
    <location>
        <begin position="246"/>
        <end position="265"/>
    </location>
</feature>
<dbReference type="AlphaFoldDB" id="A0A165JXH4"/>
<dbReference type="InterPro" id="IPR036259">
    <property type="entry name" value="MFS_trans_sf"/>
</dbReference>
<dbReference type="PANTHER" id="PTHR23501:SF195">
    <property type="entry name" value="PEP5"/>
    <property type="match status" value="1"/>
</dbReference>
<dbReference type="InterPro" id="IPR011701">
    <property type="entry name" value="MFS"/>
</dbReference>
<evidence type="ECO:0000313" key="8">
    <source>
        <dbReference type="Proteomes" id="UP000077266"/>
    </source>
</evidence>
<feature type="transmembrane region" description="Helical" evidence="5">
    <location>
        <begin position="48"/>
        <end position="76"/>
    </location>
</feature>
<keyword evidence="4 5" id="KW-0472">Membrane</keyword>
<evidence type="ECO:0000259" key="6">
    <source>
        <dbReference type="PROSITE" id="PS50850"/>
    </source>
</evidence>
<keyword evidence="8" id="KW-1185">Reference proteome</keyword>
<reference evidence="7 8" key="1">
    <citation type="journal article" date="2016" name="Mol. Biol. Evol.">
        <title>Comparative Genomics of Early-Diverging Mushroom-Forming Fungi Provides Insights into the Origins of Lignocellulose Decay Capabilities.</title>
        <authorList>
            <person name="Nagy L.G."/>
            <person name="Riley R."/>
            <person name="Tritt A."/>
            <person name="Adam C."/>
            <person name="Daum C."/>
            <person name="Floudas D."/>
            <person name="Sun H."/>
            <person name="Yadav J.S."/>
            <person name="Pangilinan J."/>
            <person name="Larsson K.H."/>
            <person name="Matsuura K."/>
            <person name="Barry K."/>
            <person name="Labutti K."/>
            <person name="Kuo R."/>
            <person name="Ohm R.A."/>
            <person name="Bhattacharya S.S."/>
            <person name="Shirouzu T."/>
            <person name="Yoshinaga Y."/>
            <person name="Martin F.M."/>
            <person name="Grigoriev I.V."/>
            <person name="Hibbett D.S."/>
        </authorList>
    </citation>
    <scope>NUCLEOTIDE SEQUENCE [LARGE SCALE GENOMIC DNA]</scope>
    <source>
        <strain evidence="7 8">HHB12029</strain>
    </source>
</reference>
<accession>A0A165JXH4</accession>
<feature type="transmembrane region" description="Helical" evidence="5">
    <location>
        <begin position="206"/>
        <end position="225"/>
    </location>
</feature>
<dbReference type="OrthoDB" id="2587356at2759"/>
<feature type="transmembrane region" description="Helical" evidence="5">
    <location>
        <begin position="357"/>
        <end position="376"/>
    </location>
</feature>
<feature type="transmembrane region" description="Helical" evidence="5">
    <location>
        <begin position="277"/>
        <end position="294"/>
    </location>
</feature>
<gene>
    <name evidence="7" type="ORF">EXIGLDRAFT_672158</name>
</gene>
<feature type="transmembrane region" description="Helical" evidence="5">
    <location>
        <begin position="82"/>
        <end position="102"/>
    </location>
</feature>
<evidence type="ECO:0000256" key="3">
    <source>
        <dbReference type="ARBA" id="ARBA00022989"/>
    </source>
</evidence>
<dbReference type="PANTHER" id="PTHR23501">
    <property type="entry name" value="MAJOR FACILITATOR SUPERFAMILY"/>
    <property type="match status" value="1"/>
</dbReference>
<feature type="transmembrane region" description="Helical" evidence="5">
    <location>
        <begin position="114"/>
        <end position="133"/>
    </location>
</feature>
<evidence type="ECO:0000313" key="7">
    <source>
        <dbReference type="EMBL" id="KZV95478.1"/>
    </source>
</evidence>
<dbReference type="STRING" id="1314781.A0A165JXH4"/>
<feature type="transmembrane region" description="Helical" evidence="5">
    <location>
        <begin position="315"/>
        <end position="337"/>
    </location>
</feature>
<protein>
    <submittedName>
        <fullName evidence="7">MFS general substrate transporter</fullName>
    </submittedName>
</protein>
<dbReference type="EMBL" id="KV425956">
    <property type="protein sequence ID" value="KZV95478.1"/>
    <property type="molecule type" value="Genomic_DNA"/>
</dbReference>
<feature type="transmembrane region" description="Helical" evidence="5">
    <location>
        <begin position="453"/>
        <end position="471"/>
    </location>
</feature>
<dbReference type="Pfam" id="PF07690">
    <property type="entry name" value="MFS_1"/>
    <property type="match status" value="1"/>
</dbReference>
<feature type="transmembrane region" description="Helical" evidence="5">
    <location>
        <begin position="171"/>
        <end position="194"/>
    </location>
</feature>
<proteinExistence type="predicted"/>
<feature type="domain" description="Major facilitator superfamily (MFS) profile" evidence="6">
    <location>
        <begin position="47"/>
        <end position="548"/>
    </location>
</feature>
<dbReference type="PROSITE" id="PS50850">
    <property type="entry name" value="MFS"/>
    <property type="match status" value="1"/>
</dbReference>
<comment type="subcellular location">
    <subcellularLocation>
        <location evidence="1">Membrane</location>
        <topology evidence="1">Multi-pass membrane protein</topology>
    </subcellularLocation>
</comment>
<feature type="transmembrane region" description="Helical" evidence="5">
    <location>
        <begin position="383"/>
        <end position="402"/>
    </location>
</feature>
<keyword evidence="2 5" id="KW-0812">Transmembrane</keyword>
<feature type="transmembrane region" description="Helical" evidence="5">
    <location>
        <begin position="139"/>
        <end position="159"/>
    </location>
</feature>
<dbReference type="SUPFAM" id="SSF103473">
    <property type="entry name" value="MFS general substrate transporter"/>
    <property type="match status" value="1"/>
</dbReference>
<evidence type="ECO:0000256" key="4">
    <source>
        <dbReference type="ARBA" id="ARBA00023136"/>
    </source>
</evidence>
<dbReference type="GO" id="GO:0022857">
    <property type="term" value="F:transmembrane transporter activity"/>
    <property type="evidence" value="ECO:0007669"/>
    <property type="project" value="InterPro"/>
</dbReference>
<dbReference type="InterPro" id="IPR020846">
    <property type="entry name" value="MFS_dom"/>
</dbReference>
<dbReference type="GO" id="GO:0005886">
    <property type="term" value="C:plasma membrane"/>
    <property type="evidence" value="ECO:0007669"/>
    <property type="project" value="TreeGrafter"/>
</dbReference>
<feature type="transmembrane region" description="Helical" evidence="5">
    <location>
        <begin position="518"/>
        <end position="537"/>
    </location>
</feature>
<dbReference type="Gene3D" id="1.20.1250.20">
    <property type="entry name" value="MFS general substrate transporter like domains"/>
    <property type="match status" value="1"/>
</dbReference>
<name>A0A165JXH4_EXIGL</name>
<organism evidence="7 8">
    <name type="scientific">Exidia glandulosa HHB12029</name>
    <dbReference type="NCBI Taxonomy" id="1314781"/>
    <lineage>
        <taxon>Eukaryota</taxon>
        <taxon>Fungi</taxon>
        <taxon>Dikarya</taxon>
        <taxon>Basidiomycota</taxon>
        <taxon>Agaricomycotina</taxon>
        <taxon>Agaricomycetes</taxon>
        <taxon>Auriculariales</taxon>
        <taxon>Exidiaceae</taxon>
        <taxon>Exidia</taxon>
    </lineage>
</organism>
<dbReference type="InParanoid" id="A0A165JXH4"/>
<keyword evidence="3 5" id="KW-1133">Transmembrane helix</keyword>
<sequence>MSSTHDELPRPSSTAKEPSVELVESATPLARTDSYLDDSQVALGWRSWMVVFVTCFAIMAQVFVVVAAGSVIAFIIRDLGDAPLAGWIIQGPLLMQSVLSPIVGRLSDVLDRKYLAAIPPLIAFAGAVVSARAQNMTTLIGGGILIGTTLATIAIVQAIPSEVLPLKYRALANGFAFVGGAVGGLVGVLGAGAVTNANPGGWRAIFWMQAAFHLASSLGLLLFYWPSRRSDYPRMSLREYVWSCDPIGSLAFISSATLMLLALDWAGGAFHWSDPHVAVPLSLGLALLVAFCVYEWKGRSDGLVAHVFFKRGPNFALSVFAFAVEGWIFYSAVNSITPQVVLNLGFESNAWHISLRQLSYNLVILFASIPVTWYATRYKDLKTPILVTFTLFLVVCICYATIRPSMNHAQIVYNVIGGLGQSGPLTLLVALVQFTAPHAFLSTATGLAFSARAIGGAFGSAVLNAIINGHLSSHYAPALAAAGADAAMIEQVSGGNFTGVPLPVVEASQRVYARAYNLAWASIIPFVVLALLAVACLRGVADLMTEHIEATVEHVEQDEELASPVAEKPV</sequence>
<evidence type="ECO:0000256" key="2">
    <source>
        <dbReference type="ARBA" id="ARBA00022692"/>
    </source>
</evidence>
<evidence type="ECO:0000256" key="1">
    <source>
        <dbReference type="ARBA" id="ARBA00004141"/>
    </source>
</evidence>